<dbReference type="EnsemblPlants" id="Ma09_t19300.1">
    <property type="protein sequence ID" value="Ma09_p19300.1"/>
    <property type="gene ID" value="Ma09_g19300"/>
</dbReference>
<accession>A0A804KLD3</accession>
<protein>
    <submittedName>
        <fullName evidence="1">(wild Malaysian banana) hypothetical protein</fullName>
    </submittedName>
</protein>
<organism evidence="2 3">
    <name type="scientific">Musa acuminata subsp. malaccensis</name>
    <name type="common">Wild banana</name>
    <name type="synonym">Musa malaccensis</name>
    <dbReference type="NCBI Taxonomy" id="214687"/>
    <lineage>
        <taxon>Eukaryota</taxon>
        <taxon>Viridiplantae</taxon>
        <taxon>Streptophyta</taxon>
        <taxon>Embryophyta</taxon>
        <taxon>Tracheophyta</taxon>
        <taxon>Spermatophyta</taxon>
        <taxon>Magnoliopsida</taxon>
        <taxon>Liliopsida</taxon>
        <taxon>Zingiberales</taxon>
        <taxon>Musaceae</taxon>
        <taxon>Musa</taxon>
    </lineage>
</organism>
<reference evidence="2" key="2">
    <citation type="submission" date="2021-05" db="UniProtKB">
        <authorList>
            <consortium name="EnsemblPlants"/>
        </authorList>
    </citation>
    <scope>IDENTIFICATION</scope>
    <source>
        <strain evidence="2">subsp. malaccensis</strain>
    </source>
</reference>
<dbReference type="EMBL" id="HG996474">
    <property type="protein sequence ID" value="CAG1835812.1"/>
    <property type="molecule type" value="Genomic_DNA"/>
</dbReference>
<dbReference type="Proteomes" id="UP000012960">
    <property type="component" value="Unplaced"/>
</dbReference>
<keyword evidence="3" id="KW-1185">Reference proteome</keyword>
<evidence type="ECO:0000313" key="3">
    <source>
        <dbReference type="Proteomes" id="UP000012960"/>
    </source>
</evidence>
<evidence type="ECO:0000313" key="1">
    <source>
        <dbReference type="EMBL" id="CAG1835812.1"/>
    </source>
</evidence>
<name>A0A804KLD3_MUSAM</name>
<dbReference type="InParanoid" id="A0A804KLD3"/>
<gene>
    <name evidence="1" type="ORF">GSMUA_237810.1</name>
</gene>
<dbReference type="Gramene" id="Ma09_t19300.1">
    <property type="protein sequence ID" value="Ma09_p19300.1"/>
    <property type="gene ID" value="Ma09_g19300"/>
</dbReference>
<evidence type="ECO:0000313" key="2">
    <source>
        <dbReference type="EnsemblPlants" id="Ma09_p19300.1"/>
    </source>
</evidence>
<dbReference type="AlphaFoldDB" id="A0A804KLD3"/>
<reference evidence="1" key="1">
    <citation type="submission" date="2021-03" db="EMBL/GenBank/DDBJ databases">
        <authorList>
            <consortium name="Genoscope - CEA"/>
            <person name="William W."/>
        </authorList>
    </citation>
    <scope>NUCLEOTIDE SEQUENCE</scope>
    <source>
        <strain evidence="1">Doubled-haploid Pahang</strain>
    </source>
</reference>
<proteinExistence type="predicted"/>
<sequence length="42" mass="4813">MQLLAGLRQLLIWEAWPTGLSSPLQIRSDCLLLKWLTFLSEA</sequence>